<evidence type="ECO:0000256" key="1">
    <source>
        <dbReference type="ARBA" id="ARBA00004141"/>
    </source>
</evidence>
<organism evidence="6 7">
    <name type="scientific">Sporothrix stenoceras</name>
    <dbReference type="NCBI Taxonomy" id="5173"/>
    <lineage>
        <taxon>Eukaryota</taxon>
        <taxon>Fungi</taxon>
        <taxon>Dikarya</taxon>
        <taxon>Ascomycota</taxon>
        <taxon>Pezizomycotina</taxon>
        <taxon>Sordariomycetes</taxon>
        <taxon>Sordariomycetidae</taxon>
        <taxon>Ophiostomatales</taxon>
        <taxon>Ophiostomataceae</taxon>
        <taxon>Sporothrix</taxon>
    </lineage>
</organism>
<protein>
    <recommendedName>
        <fullName evidence="8">Transmembrane and coiled-coil domain-containing protein 4</fullName>
    </recommendedName>
</protein>
<dbReference type="Pfam" id="PF05277">
    <property type="entry name" value="DUF726"/>
    <property type="match status" value="1"/>
</dbReference>
<evidence type="ECO:0000256" key="4">
    <source>
        <dbReference type="ARBA" id="ARBA00023136"/>
    </source>
</evidence>
<keyword evidence="3" id="KW-1133">Transmembrane helix</keyword>
<dbReference type="PANTHER" id="PTHR17920:SF22">
    <property type="entry name" value="DUF726 DOMAIN PROTEIN (AFU_ORTHOLOGUE AFUA_2G12860)"/>
    <property type="match status" value="1"/>
</dbReference>
<feature type="region of interest" description="Disordered" evidence="5">
    <location>
        <begin position="456"/>
        <end position="515"/>
    </location>
</feature>
<keyword evidence="4" id="KW-0472">Membrane</keyword>
<evidence type="ECO:0000256" key="5">
    <source>
        <dbReference type="SAM" id="MobiDB-lite"/>
    </source>
</evidence>
<gene>
    <name evidence="6" type="ORF">Sste5346_010277</name>
</gene>
<feature type="region of interest" description="Disordered" evidence="5">
    <location>
        <begin position="85"/>
        <end position="110"/>
    </location>
</feature>
<proteinExistence type="predicted"/>
<evidence type="ECO:0008006" key="8">
    <source>
        <dbReference type="Google" id="ProtNLM"/>
    </source>
</evidence>
<dbReference type="EMBL" id="JAWCUI010000126">
    <property type="protein sequence ID" value="KAL1887338.1"/>
    <property type="molecule type" value="Genomic_DNA"/>
</dbReference>
<evidence type="ECO:0000313" key="7">
    <source>
        <dbReference type="Proteomes" id="UP001583186"/>
    </source>
</evidence>
<comment type="subcellular location">
    <subcellularLocation>
        <location evidence="1">Membrane</location>
        <topology evidence="1">Multi-pass membrane protein</topology>
    </subcellularLocation>
</comment>
<feature type="compositionally biased region" description="Basic and acidic residues" evidence="5">
    <location>
        <begin position="456"/>
        <end position="474"/>
    </location>
</feature>
<dbReference type="Proteomes" id="UP001583186">
    <property type="component" value="Unassembled WGS sequence"/>
</dbReference>
<sequence>MAQRGSSLAASGASASPIAQQNAEKRQHLIHVLILLALSLEAYQAYSRTFICRIAAHLRIPQPVVAEEEYRIAWGLSHAASNAFTEEGIPKKGDEGRRERRGRTAGPNGQAGALSLAHHINAAEIGSLAGGHGLGTPATASVLGSMGTLSDGGLAVCVFFGMCGPRGSVAKTLDVYTKDVQDVALVPLHGAQKWQVRESNMIEPDERRLRLTIGINGWLSSGEDANSPWRALGNKSEAYTLNWEQEALLKIGSSINTVASSVAWQNARKDFEIRNLLVSLETFKWPSTLLKISKIVDNPWSVGMVRADKVGIALADAIINKVHGERGISLIGYGLGARVIYTCLMSLSERRVFGQVENVLVMGTPAPSSHCVWTALRSVVAGRVVNVFSENDFILGFLHRTGCIQFGVAGLQRIQGVYGIENVDASKPITNHLRYASLVGRILKDVGWEDLDAGETKKMMEGSRPGSRESESHAKAQMARVAGTPVLSHPAAKEGKKKAGRRRAEAPLQVTSNIR</sequence>
<feature type="compositionally biased region" description="Basic and acidic residues" evidence="5">
    <location>
        <begin position="88"/>
        <end position="98"/>
    </location>
</feature>
<evidence type="ECO:0000313" key="6">
    <source>
        <dbReference type="EMBL" id="KAL1887338.1"/>
    </source>
</evidence>
<reference evidence="6 7" key="1">
    <citation type="journal article" date="2024" name="IMA Fungus">
        <title>IMA Genome - F19 : A genome assembly and annotation guide to empower mycologists, including annotated draft genome sequences of Ceratocystis pirilliformis, Diaporthe australafricana, Fusarium ophioides, Paecilomyces lecythidis, and Sporothrix stenoceras.</title>
        <authorList>
            <person name="Aylward J."/>
            <person name="Wilson A.M."/>
            <person name="Visagie C.M."/>
            <person name="Spraker J."/>
            <person name="Barnes I."/>
            <person name="Buitendag C."/>
            <person name="Ceriani C."/>
            <person name="Del Mar Angel L."/>
            <person name="du Plessis D."/>
            <person name="Fuchs T."/>
            <person name="Gasser K."/>
            <person name="Kramer D."/>
            <person name="Li W."/>
            <person name="Munsamy K."/>
            <person name="Piso A."/>
            <person name="Price J.L."/>
            <person name="Sonnekus B."/>
            <person name="Thomas C."/>
            <person name="van der Nest A."/>
            <person name="van Dijk A."/>
            <person name="van Heerden A."/>
            <person name="van Vuuren N."/>
            <person name="Yilmaz N."/>
            <person name="Duong T.A."/>
            <person name="van der Merwe N.A."/>
            <person name="Wingfield M.J."/>
            <person name="Wingfield B.D."/>
        </authorList>
    </citation>
    <scope>NUCLEOTIDE SEQUENCE [LARGE SCALE GENOMIC DNA]</scope>
    <source>
        <strain evidence="6 7">CMW 5346</strain>
    </source>
</reference>
<dbReference type="PANTHER" id="PTHR17920">
    <property type="entry name" value="TRANSMEMBRANE AND COILED-COIL DOMAIN-CONTAINING PROTEIN 4 TMCO4"/>
    <property type="match status" value="1"/>
</dbReference>
<keyword evidence="2" id="KW-0812">Transmembrane</keyword>
<keyword evidence="7" id="KW-1185">Reference proteome</keyword>
<evidence type="ECO:0000256" key="2">
    <source>
        <dbReference type="ARBA" id="ARBA00022692"/>
    </source>
</evidence>
<name>A0ABR3YHN9_9PEZI</name>
<dbReference type="InterPro" id="IPR007941">
    <property type="entry name" value="DUF726"/>
</dbReference>
<comment type="caution">
    <text evidence="6">The sequence shown here is derived from an EMBL/GenBank/DDBJ whole genome shotgun (WGS) entry which is preliminary data.</text>
</comment>
<accession>A0ABR3YHN9</accession>
<evidence type="ECO:0000256" key="3">
    <source>
        <dbReference type="ARBA" id="ARBA00022989"/>
    </source>
</evidence>